<accession>A0A0L6U8N8</accession>
<dbReference type="Proteomes" id="UP000037035">
    <property type="component" value="Unassembled WGS sequence"/>
</dbReference>
<organism evidence="1 2">
    <name type="scientific">Puccinia sorghi</name>
    <dbReference type="NCBI Taxonomy" id="27349"/>
    <lineage>
        <taxon>Eukaryota</taxon>
        <taxon>Fungi</taxon>
        <taxon>Dikarya</taxon>
        <taxon>Basidiomycota</taxon>
        <taxon>Pucciniomycotina</taxon>
        <taxon>Pucciniomycetes</taxon>
        <taxon>Pucciniales</taxon>
        <taxon>Pucciniaceae</taxon>
        <taxon>Puccinia</taxon>
    </lineage>
</organism>
<gene>
    <name evidence="1" type="ORF">VP01_874g1</name>
</gene>
<keyword evidence="2" id="KW-1185">Reference proteome</keyword>
<proteinExistence type="predicted"/>
<dbReference type="VEuPathDB" id="FungiDB:VP01_874g1"/>
<dbReference type="AlphaFoldDB" id="A0A0L6U8N8"/>
<dbReference type="EMBL" id="LAVV01014326">
    <property type="protein sequence ID" value="KNZ44861.1"/>
    <property type="molecule type" value="Genomic_DNA"/>
</dbReference>
<name>A0A0L6U8N8_9BASI</name>
<evidence type="ECO:0000313" key="1">
    <source>
        <dbReference type="EMBL" id="KNZ44861.1"/>
    </source>
</evidence>
<sequence>MSKSLLRHQKSHLNIYLCISIRHGEIQSDHHGISAVQLEQVLANWHSDPATSSSHIHIYISELFGIGLIRCKLTRIRLGFVTGPTRILEIISTP</sequence>
<reference evidence="1 2" key="1">
    <citation type="submission" date="2015-08" db="EMBL/GenBank/DDBJ databases">
        <title>Next Generation Sequencing and Analysis of the Genome of Puccinia sorghi L Schw, the Causal Agent of Maize Common Rust.</title>
        <authorList>
            <person name="Rochi L."/>
            <person name="Burguener G."/>
            <person name="Darino M."/>
            <person name="Turjanski A."/>
            <person name="Kreff E."/>
            <person name="Dieguez M.J."/>
            <person name="Sacco F."/>
        </authorList>
    </citation>
    <scope>NUCLEOTIDE SEQUENCE [LARGE SCALE GENOMIC DNA]</scope>
    <source>
        <strain evidence="1 2">RO10H11247</strain>
    </source>
</reference>
<comment type="caution">
    <text evidence="1">The sequence shown here is derived from an EMBL/GenBank/DDBJ whole genome shotgun (WGS) entry which is preliminary data.</text>
</comment>
<evidence type="ECO:0000313" key="2">
    <source>
        <dbReference type="Proteomes" id="UP000037035"/>
    </source>
</evidence>
<protein>
    <submittedName>
        <fullName evidence="1">Uncharacterized protein</fullName>
    </submittedName>
</protein>